<sequence>MLKVASLILIALGVFIGIQYGDEIVSPLGGGTETVLNTIENLKG</sequence>
<accession>A0A822N0H0</accession>
<reference evidence="2" key="1">
    <citation type="submission" date="2014-06" db="EMBL/GenBank/DDBJ databases">
        <authorList>
            <person name="Le Roux Frederique"/>
        </authorList>
    </citation>
    <scope>NUCLEOTIDE SEQUENCE [LARGE SCALE GENOMIC DNA]</scope>
    <source>
        <strain evidence="2">J5-5</strain>
    </source>
</reference>
<comment type="caution">
    <text evidence="1">The sequence shown here is derived from an EMBL/GenBank/DDBJ whole genome shotgun (WGS) entry which is preliminary data.</text>
</comment>
<dbReference type="Proteomes" id="UP000049495">
    <property type="component" value="Unassembled WGS sequence"/>
</dbReference>
<gene>
    <name evidence="1" type="ORF">VCR5J5_230012</name>
</gene>
<evidence type="ECO:0000313" key="2">
    <source>
        <dbReference type="Proteomes" id="UP000049495"/>
    </source>
</evidence>
<dbReference type="EMBL" id="CCJV01000082">
    <property type="protein sequence ID" value="CDT26808.1"/>
    <property type="molecule type" value="Genomic_DNA"/>
</dbReference>
<protein>
    <submittedName>
        <fullName evidence="1">Uncharacterized protein</fullName>
    </submittedName>
</protein>
<evidence type="ECO:0000313" key="1">
    <source>
        <dbReference type="EMBL" id="CDT26808.1"/>
    </source>
</evidence>
<dbReference type="AlphaFoldDB" id="A0A822N0H0"/>
<dbReference type="GeneID" id="93902503"/>
<name>A0A822N0H0_9VIBR</name>
<dbReference type="RefSeq" id="WP_261978795.1">
    <property type="nucleotide sequence ID" value="NZ_AP025477.1"/>
</dbReference>
<organism evidence="1 2">
    <name type="scientific">Vibrio crassostreae</name>
    <dbReference type="NCBI Taxonomy" id="246167"/>
    <lineage>
        <taxon>Bacteria</taxon>
        <taxon>Pseudomonadati</taxon>
        <taxon>Pseudomonadota</taxon>
        <taxon>Gammaproteobacteria</taxon>
        <taxon>Vibrionales</taxon>
        <taxon>Vibrionaceae</taxon>
        <taxon>Vibrio</taxon>
    </lineage>
</organism>
<proteinExistence type="predicted"/>